<comment type="caution">
    <text evidence="2">The sequence shown here is derived from an EMBL/GenBank/DDBJ whole genome shotgun (WGS) entry which is preliminary data.</text>
</comment>
<keyword evidence="1" id="KW-0812">Transmembrane</keyword>
<evidence type="ECO:0000313" key="5">
    <source>
        <dbReference type="Proteomes" id="UP000663852"/>
    </source>
</evidence>
<organism evidence="2 5">
    <name type="scientific">Adineta ricciae</name>
    <name type="common">Rotifer</name>
    <dbReference type="NCBI Taxonomy" id="249248"/>
    <lineage>
        <taxon>Eukaryota</taxon>
        <taxon>Metazoa</taxon>
        <taxon>Spiralia</taxon>
        <taxon>Gnathifera</taxon>
        <taxon>Rotifera</taxon>
        <taxon>Eurotatoria</taxon>
        <taxon>Bdelloidea</taxon>
        <taxon>Adinetida</taxon>
        <taxon>Adinetidae</taxon>
        <taxon>Adineta</taxon>
    </lineage>
</organism>
<evidence type="ECO:0000313" key="4">
    <source>
        <dbReference type="Proteomes" id="UP000663828"/>
    </source>
</evidence>
<dbReference type="EMBL" id="CAJNOJ010000010">
    <property type="protein sequence ID" value="CAF0785107.1"/>
    <property type="molecule type" value="Genomic_DNA"/>
</dbReference>
<name>A0A813RSB1_ADIRI</name>
<evidence type="ECO:0000313" key="2">
    <source>
        <dbReference type="EMBL" id="CAF0785107.1"/>
    </source>
</evidence>
<evidence type="ECO:0008006" key="6">
    <source>
        <dbReference type="Google" id="ProtNLM"/>
    </source>
</evidence>
<accession>A0A813RSB1</accession>
<dbReference type="OrthoDB" id="10006218at2759"/>
<evidence type="ECO:0000256" key="1">
    <source>
        <dbReference type="SAM" id="Phobius"/>
    </source>
</evidence>
<dbReference type="AlphaFoldDB" id="A0A813RSB1"/>
<reference evidence="2" key="1">
    <citation type="submission" date="2021-02" db="EMBL/GenBank/DDBJ databases">
        <authorList>
            <person name="Nowell W R."/>
        </authorList>
    </citation>
    <scope>NUCLEOTIDE SEQUENCE</scope>
</reference>
<feature type="transmembrane region" description="Helical" evidence="1">
    <location>
        <begin position="21"/>
        <end position="40"/>
    </location>
</feature>
<dbReference type="EMBL" id="CAJNOR010000102">
    <property type="protein sequence ID" value="CAF0797198.1"/>
    <property type="molecule type" value="Genomic_DNA"/>
</dbReference>
<sequence length="365" mass="42919">MSTLSDNFLQSLIRCLQWKHYFILKSIVLLVTLITFVIILKNSSDRQPSLSYASSKRRHVSLSPKILQNLLITKLNVTDSTLAIPSIVTPASYLDPFIHSRIQFTHNDDQRPEQSRKWCQAQSKFIRPQDLEPFKCVDMKQFDNHEHVLCLDPLIRNSCLIMTIGMDNNRLDSSFENQLYEWSGCRVLTFDPYYQPIQTNSSDRMITLKSNWIFYRIGLTPSAAVDDNSNLMTIGKLAEYIHLDSLSTRIDILKIDIDNANEWNLLDDNDFFQYICRHVKQLIIKTKPIHSKRFQHYRIFTLKLNRCFALLRRRSRLYLLGRHNQFESEWSLTTFSLNLGLFCDEIDMSMYLLIYGHLYLVNTKI</sequence>
<dbReference type="Proteomes" id="UP000663852">
    <property type="component" value="Unassembled WGS sequence"/>
</dbReference>
<proteinExistence type="predicted"/>
<dbReference type="Proteomes" id="UP000663828">
    <property type="component" value="Unassembled WGS sequence"/>
</dbReference>
<keyword evidence="1" id="KW-0472">Membrane</keyword>
<keyword evidence="1" id="KW-1133">Transmembrane helix</keyword>
<gene>
    <name evidence="2" type="ORF">EDS130_LOCUS4050</name>
    <name evidence="3" type="ORF">XAT740_LOCUS2787</name>
</gene>
<dbReference type="PANTHER" id="PTHR32026:SF10">
    <property type="entry name" value="METHYLTRANSFERASE-LIKE PROTEIN 24-RELATED"/>
    <property type="match status" value="1"/>
</dbReference>
<dbReference type="PANTHER" id="PTHR32026">
    <property type="entry name" value="METHYLTRANSFERASE-LIKE PROTEIN 24"/>
    <property type="match status" value="1"/>
</dbReference>
<dbReference type="InterPro" id="IPR026913">
    <property type="entry name" value="METTL24"/>
</dbReference>
<keyword evidence="4" id="KW-1185">Reference proteome</keyword>
<protein>
    <recommendedName>
        <fullName evidence="6">Methyltransferase-like protein 24</fullName>
    </recommendedName>
</protein>
<evidence type="ECO:0000313" key="3">
    <source>
        <dbReference type="EMBL" id="CAF0797198.1"/>
    </source>
</evidence>